<evidence type="ECO:0000256" key="2">
    <source>
        <dbReference type="ARBA" id="ARBA00023004"/>
    </source>
</evidence>
<dbReference type="GO" id="GO:0046872">
    <property type="term" value="F:metal ion binding"/>
    <property type="evidence" value="ECO:0007669"/>
    <property type="project" value="UniProtKB-KW"/>
</dbReference>
<keyword evidence="1 3" id="KW-0479">Metal-binding</keyword>
<sequence length="401" mass="42115">MVASHVRKLASRSALLFATSLLTIVVSVACSSSDKDSQTPSRETAGQDPEPLFRAVQDELVRTCGGANGSCHVAGTTAPHWLGGDDPYVTAKNYKGILPATREVGDSILLTQIDHEGPSLKRTPSLFEGVASWLQAEVPPPPLPNTGAFTVASGFNSIPLDTVASGMAGGRITFLATENNGTLTLSALRFYAPPKSTVKMEAPFFVILPRSGKVDADPKENGFTGELTVNAGTSADFFSGKMILLHWDATGQLKIAFQKLETTEAQGAATGCTALDVFQSKALNAMRADVEEIVVYHNGEEDGGPPAGTVVGKNSCLGCHAGAASNAPPEAVQAMDLRAADTDPATACAQARNWINFQDKTQSTILLNPTGKANPNHPMRALSSDDPIVQGLNAWVQAETQ</sequence>
<reference evidence="6 7" key="1">
    <citation type="submission" date="2015-08" db="EMBL/GenBank/DDBJ databases">
        <authorList>
            <person name="Babu N.S."/>
            <person name="Beckwith C.J."/>
            <person name="Beseler K.G."/>
            <person name="Brison A."/>
            <person name="Carone J.V."/>
            <person name="Caskin T.P."/>
            <person name="Diamond M."/>
            <person name="Durham M.E."/>
            <person name="Foxe J.M."/>
            <person name="Go M."/>
            <person name="Henderson B.A."/>
            <person name="Jones I.B."/>
            <person name="McGettigan J.A."/>
            <person name="Micheletti S.J."/>
            <person name="Nasrallah M.E."/>
            <person name="Ortiz D."/>
            <person name="Piller C.R."/>
            <person name="Privatt S.R."/>
            <person name="Schneider S.L."/>
            <person name="Sharp S."/>
            <person name="Smith T.C."/>
            <person name="Stanton J.D."/>
            <person name="Ullery H.E."/>
            <person name="Wilson R.J."/>
            <person name="Serrano M.G."/>
            <person name="Buck G."/>
            <person name="Lee V."/>
            <person name="Wang Y."/>
            <person name="Carvalho R."/>
            <person name="Voegtly L."/>
            <person name="Shi R."/>
            <person name="Duckworth R."/>
            <person name="Johnson A."/>
            <person name="Loviza R."/>
            <person name="Walstead R."/>
            <person name="Shah Z."/>
            <person name="Kiflezghi M."/>
            <person name="Wade K."/>
            <person name="Ball S.L."/>
            <person name="Bradley K.W."/>
            <person name="Asai D.J."/>
            <person name="Bowman C.A."/>
            <person name="Russell D.A."/>
            <person name="Pope W.H."/>
            <person name="Jacobs-Sera D."/>
            <person name="Hendrix R.W."/>
            <person name="Hatfull G.F."/>
        </authorList>
    </citation>
    <scope>NUCLEOTIDE SEQUENCE [LARGE SCALE GENOMIC DNA]</scope>
    <source>
        <strain evidence="6 7">DSM 27648</strain>
    </source>
</reference>
<feature type="chain" id="PRO_5005467009" description="Cytochrome c domain-containing protein" evidence="4">
    <location>
        <begin position="30"/>
        <end position="401"/>
    </location>
</feature>
<dbReference type="KEGG" id="llu:AKJ09_08581"/>
<dbReference type="InterPro" id="IPR009056">
    <property type="entry name" value="Cyt_c-like_dom"/>
</dbReference>
<feature type="signal peptide" evidence="4">
    <location>
        <begin position="1"/>
        <end position="29"/>
    </location>
</feature>
<dbReference type="PROSITE" id="PS51257">
    <property type="entry name" value="PROKAR_LIPOPROTEIN"/>
    <property type="match status" value="1"/>
</dbReference>
<dbReference type="Proteomes" id="UP000064967">
    <property type="component" value="Chromosome"/>
</dbReference>
<dbReference type="RefSeq" id="WP_146652923.1">
    <property type="nucleotide sequence ID" value="NZ_CP012333.1"/>
</dbReference>
<organism evidence="6 7">
    <name type="scientific">Labilithrix luteola</name>
    <dbReference type="NCBI Taxonomy" id="1391654"/>
    <lineage>
        <taxon>Bacteria</taxon>
        <taxon>Pseudomonadati</taxon>
        <taxon>Myxococcota</taxon>
        <taxon>Polyangia</taxon>
        <taxon>Polyangiales</taxon>
        <taxon>Labilitrichaceae</taxon>
        <taxon>Labilithrix</taxon>
    </lineage>
</organism>
<dbReference type="GO" id="GO:0009055">
    <property type="term" value="F:electron transfer activity"/>
    <property type="evidence" value="ECO:0007669"/>
    <property type="project" value="InterPro"/>
</dbReference>
<feature type="domain" description="Cytochrome c" evidence="5">
    <location>
        <begin position="303"/>
        <end position="400"/>
    </location>
</feature>
<dbReference type="AlphaFoldDB" id="A0A0K1Q851"/>
<evidence type="ECO:0000256" key="1">
    <source>
        <dbReference type="ARBA" id="ARBA00022723"/>
    </source>
</evidence>
<dbReference type="GO" id="GO:0020037">
    <property type="term" value="F:heme binding"/>
    <property type="evidence" value="ECO:0007669"/>
    <property type="project" value="InterPro"/>
</dbReference>
<evidence type="ECO:0000256" key="3">
    <source>
        <dbReference type="PROSITE-ProRule" id="PRU00433"/>
    </source>
</evidence>
<dbReference type="STRING" id="1391654.AKJ09_08581"/>
<keyword evidence="2 3" id="KW-0408">Iron</keyword>
<gene>
    <name evidence="6" type="ORF">AKJ09_08581</name>
</gene>
<evidence type="ECO:0000313" key="6">
    <source>
        <dbReference type="EMBL" id="AKV01918.1"/>
    </source>
</evidence>
<keyword evidence="4" id="KW-0732">Signal</keyword>
<evidence type="ECO:0000256" key="4">
    <source>
        <dbReference type="SAM" id="SignalP"/>
    </source>
</evidence>
<keyword evidence="3" id="KW-0349">Heme</keyword>
<evidence type="ECO:0000259" key="5">
    <source>
        <dbReference type="PROSITE" id="PS51007"/>
    </source>
</evidence>
<proteinExistence type="predicted"/>
<accession>A0A0K1Q851</accession>
<evidence type="ECO:0000313" key="7">
    <source>
        <dbReference type="Proteomes" id="UP000064967"/>
    </source>
</evidence>
<name>A0A0K1Q851_9BACT</name>
<protein>
    <recommendedName>
        <fullName evidence="5">Cytochrome c domain-containing protein</fullName>
    </recommendedName>
</protein>
<dbReference type="PROSITE" id="PS51007">
    <property type="entry name" value="CYTC"/>
    <property type="match status" value="1"/>
</dbReference>
<keyword evidence="7" id="KW-1185">Reference proteome</keyword>
<dbReference type="EMBL" id="CP012333">
    <property type="protein sequence ID" value="AKV01918.1"/>
    <property type="molecule type" value="Genomic_DNA"/>
</dbReference>